<protein>
    <submittedName>
        <fullName evidence="5">FAD-dependent monooxygenase</fullName>
    </submittedName>
</protein>
<dbReference type="InterPro" id="IPR050641">
    <property type="entry name" value="RIFMO-like"/>
</dbReference>
<dbReference type="EMBL" id="JACXIY010000038">
    <property type="protein sequence ID" value="MBD2871932.1"/>
    <property type="molecule type" value="Genomic_DNA"/>
</dbReference>
<evidence type="ECO:0000256" key="2">
    <source>
        <dbReference type="ARBA" id="ARBA00022630"/>
    </source>
</evidence>
<dbReference type="Pfam" id="PF01494">
    <property type="entry name" value="FAD_binding_3"/>
    <property type="match status" value="1"/>
</dbReference>
<evidence type="ECO:0000256" key="3">
    <source>
        <dbReference type="ARBA" id="ARBA00022827"/>
    </source>
</evidence>
<dbReference type="GO" id="GO:0016709">
    <property type="term" value="F:oxidoreductase activity, acting on paired donors, with incorporation or reduction of molecular oxygen, NAD(P)H as one donor, and incorporation of one atom of oxygen"/>
    <property type="evidence" value="ECO:0007669"/>
    <property type="project" value="UniProtKB-ARBA"/>
</dbReference>
<dbReference type="Gene3D" id="3.50.50.60">
    <property type="entry name" value="FAD/NAD(P)-binding domain"/>
    <property type="match status" value="1"/>
</dbReference>
<dbReference type="InterPro" id="IPR002938">
    <property type="entry name" value="FAD-bd"/>
</dbReference>
<dbReference type="PRINTS" id="PR00420">
    <property type="entry name" value="RNGMNOXGNASE"/>
</dbReference>
<dbReference type="PANTHER" id="PTHR43004">
    <property type="entry name" value="TRK SYSTEM POTASSIUM UPTAKE PROTEIN"/>
    <property type="match status" value="1"/>
</dbReference>
<keyword evidence="6" id="KW-1185">Reference proteome</keyword>
<accession>A0A927CQX4</accession>
<feature type="domain" description="FAD-binding" evidence="4">
    <location>
        <begin position="1"/>
        <end position="62"/>
    </location>
</feature>
<dbReference type="GO" id="GO:0071949">
    <property type="term" value="F:FAD binding"/>
    <property type="evidence" value="ECO:0007669"/>
    <property type="project" value="InterPro"/>
</dbReference>
<dbReference type="PANTHER" id="PTHR43004:SF19">
    <property type="entry name" value="BINDING MONOOXYGENASE, PUTATIVE (JCVI)-RELATED"/>
    <property type="match status" value="1"/>
</dbReference>
<gene>
    <name evidence="5" type="ORF">IDH41_25465</name>
</gene>
<sequence>MLAGDAAHIHSPIGAQGMNTGIQDAFNLAWKLALVSAGRAPETLLDSYEAEREPVGKALVQGAERFTRIALLDHTIPIAIPAGAYINFMDFKMEDLRSSGQTVISPSSPIPFPPTGC</sequence>
<evidence type="ECO:0000259" key="4">
    <source>
        <dbReference type="Pfam" id="PF01494"/>
    </source>
</evidence>
<evidence type="ECO:0000256" key="1">
    <source>
        <dbReference type="ARBA" id="ARBA00001974"/>
    </source>
</evidence>
<comment type="cofactor">
    <cofactor evidence="1">
        <name>FAD</name>
        <dbReference type="ChEBI" id="CHEBI:57692"/>
    </cofactor>
</comment>
<reference evidence="5" key="1">
    <citation type="submission" date="2020-09" db="EMBL/GenBank/DDBJ databases">
        <title>A novel bacterium of genus Paenibacillus, isolated from South China Sea.</title>
        <authorList>
            <person name="Huang H."/>
            <person name="Mo K."/>
            <person name="Hu Y."/>
        </authorList>
    </citation>
    <scope>NUCLEOTIDE SEQUENCE</scope>
    <source>
        <strain evidence="5">IB182493</strain>
    </source>
</reference>
<evidence type="ECO:0000313" key="6">
    <source>
        <dbReference type="Proteomes" id="UP000632125"/>
    </source>
</evidence>
<comment type="caution">
    <text evidence="5">The sequence shown here is derived from an EMBL/GenBank/DDBJ whole genome shotgun (WGS) entry which is preliminary data.</text>
</comment>
<organism evidence="5 6">
    <name type="scientific">Paenibacillus arenilitoris</name>
    <dbReference type="NCBI Taxonomy" id="2772299"/>
    <lineage>
        <taxon>Bacteria</taxon>
        <taxon>Bacillati</taxon>
        <taxon>Bacillota</taxon>
        <taxon>Bacilli</taxon>
        <taxon>Bacillales</taxon>
        <taxon>Paenibacillaceae</taxon>
        <taxon>Paenibacillus</taxon>
    </lineage>
</organism>
<name>A0A927CQX4_9BACL</name>
<keyword evidence="2" id="KW-0285">Flavoprotein</keyword>
<keyword evidence="5" id="KW-0503">Monooxygenase</keyword>
<proteinExistence type="predicted"/>
<dbReference type="AlphaFoldDB" id="A0A927CQX4"/>
<keyword evidence="5" id="KW-0560">Oxidoreductase</keyword>
<keyword evidence="3" id="KW-0274">FAD</keyword>
<evidence type="ECO:0000313" key="5">
    <source>
        <dbReference type="EMBL" id="MBD2871932.1"/>
    </source>
</evidence>
<dbReference type="InterPro" id="IPR036188">
    <property type="entry name" value="FAD/NAD-bd_sf"/>
</dbReference>
<dbReference type="Proteomes" id="UP000632125">
    <property type="component" value="Unassembled WGS sequence"/>
</dbReference>
<dbReference type="SUPFAM" id="SSF51905">
    <property type="entry name" value="FAD/NAD(P)-binding domain"/>
    <property type="match status" value="1"/>
</dbReference>